<keyword evidence="11" id="KW-0449">Lipoprotein</keyword>
<comment type="subcellular location">
    <subcellularLocation>
        <location evidence="1">Periplasm</location>
    </subcellularLocation>
</comment>
<dbReference type="InterPro" id="IPR004564">
    <property type="entry name" value="OM_lipoprot_carrier_LolA-like"/>
</dbReference>
<dbReference type="Proteomes" id="UP000265964">
    <property type="component" value="Unassembled WGS sequence"/>
</dbReference>
<reference evidence="11 12" key="1">
    <citation type="submission" date="2017-08" db="EMBL/GenBank/DDBJ databases">
        <title>Reclassification of Bisgaard taxon 37 and 44.</title>
        <authorList>
            <person name="Christensen H."/>
        </authorList>
    </citation>
    <scope>NUCLEOTIDE SEQUENCE [LARGE SCALE GENOMIC DNA]</scope>
    <source>
        <strain evidence="11 12">EEAB3T1</strain>
    </source>
</reference>
<dbReference type="InterPro" id="IPR018323">
    <property type="entry name" value="OM_lipoprot_carrier_LolA_Pbac"/>
</dbReference>
<keyword evidence="5" id="KW-0813">Transport</keyword>
<comment type="caution">
    <text evidence="11">The sequence shown here is derived from an EMBL/GenBank/DDBJ whole genome shotgun (WGS) entry which is preliminary data.</text>
</comment>
<feature type="signal peptide" evidence="10">
    <location>
        <begin position="1"/>
        <end position="22"/>
    </location>
</feature>
<keyword evidence="8" id="KW-0653">Protein transport</keyword>
<evidence type="ECO:0000256" key="8">
    <source>
        <dbReference type="ARBA" id="ARBA00022927"/>
    </source>
</evidence>
<dbReference type="PANTHER" id="PTHR35869">
    <property type="entry name" value="OUTER-MEMBRANE LIPOPROTEIN CARRIER PROTEIN"/>
    <property type="match status" value="1"/>
</dbReference>
<gene>
    <name evidence="11" type="primary">lolA</name>
    <name evidence="11" type="ORF">CKF59_03305</name>
</gene>
<dbReference type="SUPFAM" id="SSF89392">
    <property type="entry name" value="Prokaryotic lipoproteins and lipoprotein localization factors"/>
    <property type="match status" value="1"/>
</dbReference>
<keyword evidence="12" id="KW-1185">Reference proteome</keyword>
<evidence type="ECO:0000256" key="4">
    <source>
        <dbReference type="ARBA" id="ARBA00014035"/>
    </source>
</evidence>
<dbReference type="RefSeq" id="WP_119534558.1">
    <property type="nucleotide sequence ID" value="NZ_NRJF01000080.1"/>
</dbReference>
<sequence>MSKKLFALFLCAFAWSPLVAQAQADAKQELLSYLKANTGFTANFSLTATDPKGKVLNQQTGEIRGQRPNNLYLHTVSPTENYVAVLGSSVTYYDPFVEQVTVSKLDESQPMPFIYLLSDTASAWQQAAVSKKGSCYQVNAPQLSSSYKYLQACVVNGALTEFSYVEVNGNKATYTFTNYKSSTLNENSFKISYPKATQVVVK</sequence>
<evidence type="ECO:0000256" key="1">
    <source>
        <dbReference type="ARBA" id="ARBA00004418"/>
    </source>
</evidence>
<dbReference type="GO" id="GO:0044874">
    <property type="term" value="P:lipoprotein localization to outer membrane"/>
    <property type="evidence" value="ECO:0007669"/>
    <property type="project" value="TreeGrafter"/>
</dbReference>
<proteinExistence type="inferred from homology"/>
<comment type="similarity">
    <text evidence="2">Belongs to the LolA family.</text>
</comment>
<keyword evidence="9" id="KW-0143">Chaperone</keyword>
<accession>A0A3A1YEN4</accession>
<dbReference type="EMBL" id="NRJF01000080">
    <property type="protein sequence ID" value="RIY35729.1"/>
    <property type="molecule type" value="Genomic_DNA"/>
</dbReference>
<dbReference type="GO" id="GO:0042953">
    <property type="term" value="P:lipoprotein transport"/>
    <property type="evidence" value="ECO:0007669"/>
    <property type="project" value="InterPro"/>
</dbReference>
<dbReference type="InterPro" id="IPR029046">
    <property type="entry name" value="LolA/LolB/LppX"/>
</dbReference>
<organism evidence="11 12">
    <name type="scientific">Psittacicella gerlachiana</name>
    <dbReference type="NCBI Taxonomy" id="2028574"/>
    <lineage>
        <taxon>Bacteria</taxon>
        <taxon>Pseudomonadati</taxon>
        <taxon>Pseudomonadota</taxon>
        <taxon>Gammaproteobacteria</taxon>
        <taxon>Pasteurellales</taxon>
        <taxon>Psittacicellaceae</taxon>
        <taxon>Psittacicella</taxon>
    </lineage>
</organism>
<evidence type="ECO:0000256" key="3">
    <source>
        <dbReference type="ARBA" id="ARBA00011245"/>
    </source>
</evidence>
<evidence type="ECO:0000256" key="10">
    <source>
        <dbReference type="SAM" id="SignalP"/>
    </source>
</evidence>
<dbReference type="NCBIfam" id="TIGR00547">
    <property type="entry name" value="lolA"/>
    <property type="match status" value="1"/>
</dbReference>
<dbReference type="Pfam" id="PF03548">
    <property type="entry name" value="LolA"/>
    <property type="match status" value="1"/>
</dbReference>
<evidence type="ECO:0000256" key="9">
    <source>
        <dbReference type="ARBA" id="ARBA00023186"/>
    </source>
</evidence>
<dbReference type="GO" id="GO:0030288">
    <property type="term" value="C:outer membrane-bounded periplasmic space"/>
    <property type="evidence" value="ECO:0007669"/>
    <property type="project" value="TreeGrafter"/>
</dbReference>
<dbReference type="Gene3D" id="2.50.20.10">
    <property type="entry name" value="Lipoprotein localisation LolA/LolB/LppX"/>
    <property type="match status" value="1"/>
</dbReference>
<comment type="subunit">
    <text evidence="3">Monomer.</text>
</comment>
<evidence type="ECO:0000256" key="7">
    <source>
        <dbReference type="ARBA" id="ARBA00022764"/>
    </source>
</evidence>
<evidence type="ECO:0000256" key="2">
    <source>
        <dbReference type="ARBA" id="ARBA00007615"/>
    </source>
</evidence>
<name>A0A3A1YEN4_9GAMM</name>
<evidence type="ECO:0000313" key="12">
    <source>
        <dbReference type="Proteomes" id="UP000265964"/>
    </source>
</evidence>
<evidence type="ECO:0000256" key="6">
    <source>
        <dbReference type="ARBA" id="ARBA00022729"/>
    </source>
</evidence>
<dbReference type="CDD" id="cd16325">
    <property type="entry name" value="LolA"/>
    <property type="match status" value="1"/>
</dbReference>
<keyword evidence="7" id="KW-0574">Periplasm</keyword>
<dbReference type="PANTHER" id="PTHR35869:SF1">
    <property type="entry name" value="OUTER-MEMBRANE LIPOPROTEIN CARRIER PROTEIN"/>
    <property type="match status" value="1"/>
</dbReference>
<evidence type="ECO:0000256" key="5">
    <source>
        <dbReference type="ARBA" id="ARBA00022448"/>
    </source>
</evidence>
<evidence type="ECO:0000313" key="11">
    <source>
        <dbReference type="EMBL" id="RIY35729.1"/>
    </source>
</evidence>
<dbReference type="OrthoDB" id="9787361at2"/>
<keyword evidence="6 10" id="KW-0732">Signal</keyword>
<protein>
    <recommendedName>
        <fullName evidence="4">Outer-membrane lipoprotein carrier protein</fullName>
    </recommendedName>
</protein>
<feature type="chain" id="PRO_5017480092" description="Outer-membrane lipoprotein carrier protein" evidence="10">
    <location>
        <begin position="23"/>
        <end position="202"/>
    </location>
</feature>
<dbReference type="AlphaFoldDB" id="A0A3A1YEN4"/>